<accession>A0AA96J2P9</accession>
<name>A0AA96J2P9_9FLAO</name>
<keyword evidence="7" id="KW-0436">Ligase</keyword>
<feature type="transmembrane region" description="Helical" evidence="5">
    <location>
        <begin position="121"/>
        <end position="154"/>
    </location>
</feature>
<dbReference type="RefSeq" id="WP_313324572.1">
    <property type="nucleotide sequence ID" value="NZ_CP134878.1"/>
</dbReference>
<organism evidence="7">
    <name type="scientific">Flavobacterium capsici</name>
    <dbReference type="NCBI Taxonomy" id="3075618"/>
    <lineage>
        <taxon>Bacteria</taxon>
        <taxon>Pseudomonadati</taxon>
        <taxon>Bacteroidota</taxon>
        <taxon>Flavobacteriia</taxon>
        <taxon>Flavobacteriales</taxon>
        <taxon>Flavobacteriaceae</taxon>
        <taxon>Flavobacterium</taxon>
    </lineage>
</organism>
<dbReference type="Pfam" id="PF04932">
    <property type="entry name" value="Wzy_C"/>
    <property type="match status" value="1"/>
</dbReference>
<dbReference type="AlphaFoldDB" id="A0AA96J2P9"/>
<keyword evidence="2 5" id="KW-0812">Transmembrane</keyword>
<evidence type="ECO:0000256" key="1">
    <source>
        <dbReference type="ARBA" id="ARBA00004141"/>
    </source>
</evidence>
<evidence type="ECO:0000259" key="6">
    <source>
        <dbReference type="Pfam" id="PF04932"/>
    </source>
</evidence>
<dbReference type="InterPro" id="IPR007016">
    <property type="entry name" value="O-antigen_ligase-rel_domated"/>
</dbReference>
<feature type="transmembrane region" description="Helical" evidence="5">
    <location>
        <begin position="48"/>
        <end position="66"/>
    </location>
</feature>
<evidence type="ECO:0000256" key="2">
    <source>
        <dbReference type="ARBA" id="ARBA00022692"/>
    </source>
</evidence>
<dbReference type="EMBL" id="CP134878">
    <property type="protein sequence ID" value="WNM19677.1"/>
    <property type="molecule type" value="Genomic_DNA"/>
</dbReference>
<comment type="subcellular location">
    <subcellularLocation>
        <location evidence="1">Membrane</location>
        <topology evidence="1">Multi-pass membrane protein</topology>
    </subcellularLocation>
</comment>
<keyword evidence="3 5" id="KW-1133">Transmembrane helix</keyword>
<protein>
    <submittedName>
        <fullName evidence="7">O-antigen ligase family protein</fullName>
    </submittedName>
</protein>
<evidence type="ECO:0000256" key="5">
    <source>
        <dbReference type="SAM" id="Phobius"/>
    </source>
</evidence>
<feature type="transmembrane region" description="Helical" evidence="5">
    <location>
        <begin position="166"/>
        <end position="182"/>
    </location>
</feature>
<gene>
    <name evidence="7" type="ORF">RN608_03085</name>
</gene>
<feature type="transmembrane region" description="Helical" evidence="5">
    <location>
        <begin position="326"/>
        <end position="345"/>
    </location>
</feature>
<evidence type="ECO:0000313" key="7">
    <source>
        <dbReference type="EMBL" id="WNM19677.1"/>
    </source>
</evidence>
<feature type="transmembrane region" description="Helical" evidence="5">
    <location>
        <begin position="298"/>
        <end position="317"/>
    </location>
</feature>
<evidence type="ECO:0000256" key="4">
    <source>
        <dbReference type="ARBA" id="ARBA00023136"/>
    </source>
</evidence>
<feature type="transmembrane region" description="Helical" evidence="5">
    <location>
        <begin position="87"/>
        <end position="109"/>
    </location>
</feature>
<evidence type="ECO:0000256" key="3">
    <source>
        <dbReference type="ARBA" id="ARBA00022989"/>
    </source>
</evidence>
<keyword evidence="4 5" id="KW-0472">Membrane</keyword>
<dbReference type="GO" id="GO:0016020">
    <property type="term" value="C:membrane"/>
    <property type="evidence" value="ECO:0007669"/>
    <property type="project" value="UniProtKB-SubCell"/>
</dbReference>
<reference evidence="7" key="1">
    <citation type="submission" date="2023-09" db="EMBL/GenBank/DDBJ databases">
        <title>Flavobacterium sp. a novel bacteria isolate from Pepper rhizosphere.</title>
        <authorList>
            <person name="Peng Y."/>
            <person name="Lee J."/>
        </authorList>
    </citation>
    <scope>NUCLEOTIDE SEQUENCE</scope>
    <source>
        <strain evidence="7">PMR2A8</strain>
    </source>
</reference>
<proteinExistence type="predicted"/>
<feature type="domain" description="O-antigen ligase-related" evidence="6">
    <location>
        <begin position="124"/>
        <end position="310"/>
    </location>
</feature>
<dbReference type="GO" id="GO:0016874">
    <property type="term" value="F:ligase activity"/>
    <property type="evidence" value="ECO:0007669"/>
    <property type="project" value="UniProtKB-KW"/>
</dbReference>
<sequence>MTISYTWSIDRESTLNAIPKEITLLVIPLAFAFNKKLDSENQEKIVKYFAYSMILLGFYFLFRAFVRYSISHDIRNFFYHGDNDDKFGLIPKLLNAIHVSYFMAIAFFYYFSKTVKTRADYIISIILLGFIFLMSSKNIILIVILLILAYTFFFSKIAHKMRLRNLIVFGLIIALLFSYGRIKQRFEIEFQTNTKKSLSANVIEGIPLTVHNVSIKEAWQNEKFTQNDFFSGTVFRVYQFRIFLEFLKEEPIFWKGFGLNASYPKIKEKAIYYDLYMGEAGDGGYQNKNFHNQYVQNFAELGIFGFIILLLIVALNLKNALKSKDFVHFAFAILTISLFLTETLLWRQRGVVFFTIFYCLFNTSVYQKKIEKRL</sequence>